<keyword evidence="6" id="KW-0546">Nucleotide metabolism</keyword>
<dbReference type="InterPro" id="IPR032466">
    <property type="entry name" value="Metal_Hydrolase"/>
</dbReference>
<dbReference type="Gene3D" id="3.20.20.140">
    <property type="entry name" value="Metal-dependent hydrolases"/>
    <property type="match status" value="1"/>
</dbReference>
<gene>
    <name evidence="9" type="ORF">APLA_LOCUS15739</name>
</gene>
<dbReference type="GO" id="GO:0046872">
    <property type="term" value="F:metal ion binding"/>
    <property type="evidence" value="ECO:0007669"/>
    <property type="project" value="UniProtKB-KW"/>
</dbReference>
<reference evidence="9 10" key="1">
    <citation type="submission" date="2020-04" db="EMBL/GenBank/DDBJ databases">
        <authorList>
            <person name="Wallbank WR R."/>
            <person name="Pardo Diaz C."/>
            <person name="Kozak K."/>
            <person name="Martin S."/>
            <person name="Jiggins C."/>
            <person name="Moest M."/>
            <person name="Warren A I."/>
            <person name="Byers J.R.P. K."/>
            <person name="Montejo-Kovacevich G."/>
            <person name="Yen C E."/>
        </authorList>
    </citation>
    <scope>NUCLEOTIDE SEQUENCE [LARGE SCALE GENOMIC DNA]</scope>
</reference>
<comment type="similarity">
    <text evidence="2">Belongs to the metallo-dependent hydrolases superfamily. Adenosine and AMP deaminases family.</text>
</comment>
<sequence length="353" mass="39697">MKHTVTMTLDAFCRELPKVELHAHLNGSLSRDTMLELKRFHVDIGVPDKTNAFFDEFQIGSGDMRKLADCFQVFSIAHTLTNTPQALEMATNLTLQEFQDDGCCYLELRTTPRDTPHMTKASYIETVIQTIQKSSLHLTMIARLIVSINRSTPDKEVEEITDLAINCYKNYPDVVVGIEVSGDPTIGCFQSYIPALQKARAAGLKVSLHCGEVCNPQEVLDMLNFKPDRIGHGTCIHPRFGGTDETWTKLCELKIPVEVCLTSNVNTKSTPDYESHHFKYLTESEIPVIICTDDKGVFSTSLSQEYRICAETFNLSTSKLARLALNACQYIFADDIRKTLNDKLLNFINKNSL</sequence>
<proteinExistence type="inferred from homology"/>
<evidence type="ECO:0000256" key="2">
    <source>
        <dbReference type="ARBA" id="ARBA00006676"/>
    </source>
</evidence>
<dbReference type="Pfam" id="PF00962">
    <property type="entry name" value="A_deaminase"/>
    <property type="match status" value="1"/>
</dbReference>
<evidence type="ECO:0000256" key="4">
    <source>
        <dbReference type="ARBA" id="ARBA00022801"/>
    </source>
</evidence>
<dbReference type="GO" id="GO:0046103">
    <property type="term" value="P:inosine biosynthetic process"/>
    <property type="evidence" value="ECO:0007669"/>
    <property type="project" value="TreeGrafter"/>
</dbReference>
<dbReference type="PANTHER" id="PTHR11409">
    <property type="entry name" value="ADENOSINE DEAMINASE"/>
    <property type="match status" value="1"/>
</dbReference>
<dbReference type="Proteomes" id="UP000494256">
    <property type="component" value="Unassembled WGS sequence"/>
</dbReference>
<keyword evidence="4" id="KW-0378">Hydrolase</keyword>
<dbReference type="SUPFAM" id="SSF51556">
    <property type="entry name" value="Metallo-dependent hydrolases"/>
    <property type="match status" value="1"/>
</dbReference>
<evidence type="ECO:0000313" key="10">
    <source>
        <dbReference type="Proteomes" id="UP000494256"/>
    </source>
</evidence>
<evidence type="ECO:0000256" key="1">
    <source>
        <dbReference type="ARBA" id="ARBA00001947"/>
    </source>
</evidence>
<evidence type="ECO:0000313" key="9">
    <source>
        <dbReference type="EMBL" id="CAB3256727.1"/>
    </source>
</evidence>
<keyword evidence="3" id="KW-0479">Metal-binding</keyword>
<evidence type="ECO:0000256" key="5">
    <source>
        <dbReference type="ARBA" id="ARBA00022833"/>
    </source>
</evidence>
<accession>A0A8S1BEF6</accession>
<comment type="cofactor">
    <cofactor evidence="1">
        <name>Zn(2+)</name>
        <dbReference type="ChEBI" id="CHEBI:29105"/>
    </cofactor>
</comment>
<dbReference type="AlphaFoldDB" id="A0A8S1BEF6"/>
<dbReference type="InterPro" id="IPR001365">
    <property type="entry name" value="A_deaminase_dom"/>
</dbReference>
<dbReference type="GO" id="GO:0006154">
    <property type="term" value="P:adenosine catabolic process"/>
    <property type="evidence" value="ECO:0007669"/>
    <property type="project" value="TreeGrafter"/>
</dbReference>
<comment type="caution">
    <text evidence="9">The sequence shown here is derived from an EMBL/GenBank/DDBJ whole genome shotgun (WGS) entry which is preliminary data.</text>
</comment>
<evidence type="ECO:0000259" key="8">
    <source>
        <dbReference type="Pfam" id="PF00962"/>
    </source>
</evidence>
<keyword evidence="5" id="KW-0862">Zinc</keyword>
<dbReference type="EMBL" id="CADEBD010000494">
    <property type="protein sequence ID" value="CAB3256727.1"/>
    <property type="molecule type" value="Genomic_DNA"/>
</dbReference>
<dbReference type="GO" id="GO:0004000">
    <property type="term" value="F:adenosine deaminase activity"/>
    <property type="evidence" value="ECO:0007669"/>
    <property type="project" value="TreeGrafter"/>
</dbReference>
<dbReference type="GO" id="GO:0009117">
    <property type="term" value="P:nucleotide metabolic process"/>
    <property type="evidence" value="ECO:0007669"/>
    <property type="project" value="UniProtKB-KW"/>
</dbReference>
<dbReference type="InterPro" id="IPR006330">
    <property type="entry name" value="Ado/ade_deaminase"/>
</dbReference>
<dbReference type="PANTHER" id="PTHR11409:SF42">
    <property type="entry name" value="ADENOSINE DEAMINASE-LIKE PROTEIN"/>
    <property type="match status" value="1"/>
</dbReference>
<protein>
    <recommendedName>
        <fullName evidence="8">Adenosine deaminase domain-containing protein</fullName>
    </recommendedName>
</protein>
<evidence type="ECO:0000256" key="7">
    <source>
        <dbReference type="ARBA" id="ARBA00048787"/>
    </source>
</evidence>
<feature type="domain" description="Adenosine deaminase" evidence="8">
    <location>
        <begin position="17"/>
        <end position="343"/>
    </location>
</feature>
<organism evidence="9 10">
    <name type="scientific">Arctia plantaginis</name>
    <name type="common">Wood tiger moth</name>
    <name type="synonym">Phalaena plantaginis</name>
    <dbReference type="NCBI Taxonomy" id="874455"/>
    <lineage>
        <taxon>Eukaryota</taxon>
        <taxon>Metazoa</taxon>
        <taxon>Ecdysozoa</taxon>
        <taxon>Arthropoda</taxon>
        <taxon>Hexapoda</taxon>
        <taxon>Insecta</taxon>
        <taxon>Pterygota</taxon>
        <taxon>Neoptera</taxon>
        <taxon>Endopterygota</taxon>
        <taxon>Lepidoptera</taxon>
        <taxon>Glossata</taxon>
        <taxon>Ditrysia</taxon>
        <taxon>Noctuoidea</taxon>
        <taxon>Erebidae</taxon>
        <taxon>Arctiinae</taxon>
        <taxon>Arctia</taxon>
    </lineage>
</organism>
<evidence type="ECO:0000256" key="6">
    <source>
        <dbReference type="ARBA" id="ARBA00023080"/>
    </source>
</evidence>
<dbReference type="CDD" id="cd00443">
    <property type="entry name" value="ADA_AMPD"/>
    <property type="match status" value="1"/>
</dbReference>
<comment type="catalytic activity">
    <reaction evidence="7">
        <text>N(6)-methyl-AMP + H2O + H(+) = IMP + methylamine</text>
        <dbReference type="Rhea" id="RHEA:16001"/>
        <dbReference type="ChEBI" id="CHEBI:15377"/>
        <dbReference type="ChEBI" id="CHEBI:15378"/>
        <dbReference type="ChEBI" id="CHEBI:58053"/>
        <dbReference type="ChEBI" id="CHEBI:59338"/>
        <dbReference type="ChEBI" id="CHEBI:144842"/>
    </reaction>
    <physiologicalReaction direction="left-to-right" evidence="7">
        <dbReference type="Rhea" id="RHEA:16002"/>
    </physiologicalReaction>
</comment>
<name>A0A8S1BEF6_ARCPL</name>
<evidence type="ECO:0000256" key="3">
    <source>
        <dbReference type="ARBA" id="ARBA00022723"/>
    </source>
</evidence>